<dbReference type="PROSITE" id="PS51450">
    <property type="entry name" value="LRR"/>
    <property type="match status" value="1"/>
</dbReference>
<keyword evidence="8 11" id="KW-0472">Membrane</keyword>
<evidence type="ECO:0000256" key="5">
    <source>
        <dbReference type="ARBA" id="ARBA00022729"/>
    </source>
</evidence>
<evidence type="ECO:0000259" key="13">
    <source>
        <dbReference type="PROSITE" id="PS50104"/>
    </source>
</evidence>
<dbReference type="Gene3D" id="3.40.50.10140">
    <property type="entry name" value="Toll/interleukin-1 receptor homology (TIR) domain"/>
    <property type="match status" value="1"/>
</dbReference>
<dbReference type="PROSITE" id="PS50104">
    <property type="entry name" value="TIR"/>
    <property type="match status" value="1"/>
</dbReference>
<dbReference type="SMART" id="SM00255">
    <property type="entry name" value="TIR"/>
    <property type="match status" value="1"/>
</dbReference>
<name>A0ABQ9EEE9_TEGGR</name>
<dbReference type="Pfam" id="PF13855">
    <property type="entry name" value="LRR_8"/>
    <property type="match status" value="1"/>
</dbReference>
<keyword evidence="7 11" id="KW-1133">Transmembrane helix</keyword>
<sequence>MKMFFDTTTPMLLLIVYLTFASGNDIYKNCTSESKCTCKPSLTTGISADCSHLNLKQIPTFDTTVVEINLSYNNISEFPANVFPKYVFSIDLSFNRISIFQNGSFHNLSKLKLKFNDQTYFKGLFYGAEQLNYVNIKNNTIASDSNKSYPIEFTVLKSLETLLIDGINKPFKKGTFQHLAYLQYLDISFNVDLSFRVLSNVSYDLQFTKISVFKGNKIYITFGVGSVLFKEDIRYLANTTLREIYLDSNRLQMIESGTLGFAPDTLRYISVADNQFTMGWYILEMAQLKYVTEINSSFQHIAHSLKNFFIEPKHRNRSCDQFVRYPCEGSVSEKDDRFNQNEVQFRNIDLRFKIPRLYFTTNVLKNIDFSWNILYEWEGPILNVGKVEYLDISNNYCSKVSKFFFQDFKNLTKLLIGGNILGFTLNTDIDGEIFSNLQSLKYLDISNNYIFYLSSKIFVGLKQLQFLNMSKNNLRKWNFDISHMSNLKFIDMSHNQLTDIPLTMRQSLDRISLYRNISLDLTDNNFFCACPNIEFLKWLLASKISFKHFDRYTCELSNGTLINFAKLRNYFVEFELKCSSKAGLIAGASSAIFVSIVFIIVGIVYRYRWKLRYLYYMTKSKYRGYTSIRTPDQDGEYEFDAFVSYADSDRKFVLEDVINNLEKEGGCRLCIHHRDFTPGLDIADNITSSIHKSNKTILILSPDFLKSYWCMFEFNMARMESIYSRDGRNVLFLVFYKNVSGKDLPLVMLDLIESQSYIEYPNDAQGNVVFWDKIREALSMTPPPILLISFCFLLHKFDILYFLPLPVVFSERFVYKIFLFVLKYEKALKPRICNKI</sequence>
<comment type="subcellular location">
    <subcellularLocation>
        <location evidence="1">Membrane</location>
        <topology evidence="1">Single-pass type I membrane protein</topology>
    </subcellularLocation>
</comment>
<reference evidence="14 15" key="1">
    <citation type="submission" date="2022-12" db="EMBL/GenBank/DDBJ databases">
        <title>Chromosome-level genome of Tegillarca granosa.</title>
        <authorList>
            <person name="Kim J."/>
        </authorList>
    </citation>
    <scope>NUCLEOTIDE SEQUENCE [LARGE SCALE GENOMIC DNA]</scope>
    <source>
        <strain evidence="14">Teg-2019</strain>
        <tissue evidence="14">Adductor muscle</tissue>
    </source>
</reference>
<evidence type="ECO:0000256" key="6">
    <source>
        <dbReference type="ARBA" id="ARBA00022737"/>
    </source>
</evidence>
<evidence type="ECO:0000256" key="9">
    <source>
        <dbReference type="ARBA" id="ARBA00023170"/>
    </source>
</evidence>
<evidence type="ECO:0000256" key="12">
    <source>
        <dbReference type="SAM" id="SignalP"/>
    </source>
</evidence>
<keyword evidence="6" id="KW-0677">Repeat</keyword>
<dbReference type="Pfam" id="PF01582">
    <property type="entry name" value="TIR"/>
    <property type="match status" value="1"/>
</dbReference>
<dbReference type="PIRSF" id="PIRSF037595">
    <property type="entry name" value="Toll-like_receptor"/>
    <property type="match status" value="1"/>
</dbReference>
<feature type="domain" description="TIR" evidence="13">
    <location>
        <begin position="637"/>
        <end position="778"/>
    </location>
</feature>
<dbReference type="Gene3D" id="3.80.10.10">
    <property type="entry name" value="Ribonuclease Inhibitor"/>
    <property type="match status" value="3"/>
</dbReference>
<dbReference type="InterPro" id="IPR000157">
    <property type="entry name" value="TIR_dom"/>
</dbReference>
<evidence type="ECO:0000256" key="3">
    <source>
        <dbReference type="ARBA" id="ARBA00022614"/>
    </source>
</evidence>
<keyword evidence="9" id="KW-0675">Receptor</keyword>
<dbReference type="InterPro" id="IPR035897">
    <property type="entry name" value="Toll_tir_struct_dom_sf"/>
</dbReference>
<dbReference type="InterPro" id="IPR001611">
    <property type="entry name" value="Leu-rich_rpt"/>
</dbReference>
<dbReference type="PRINTS" id="PR01537">
    <property type="entry name" value="INTRLKN1R1F"/>
</dbReference>
<feature type="chain" id="PRO_5046577816" description="TIR domain-containing protein" evidence="12">
    <location>
        <begin position="24"/>
        <end position="836"/>
    </location>
</feature>
<dbReference type="SMART" id="SM00369">
    <property type="entry name" value="LRR_TYP"/>
    <property type="match status" value="5"/>
</dbReference>
<dbReference type="PANTHER" id="PTHR24365:SF522">
    <property type="entry name" value="LOW QUALITY PROTEIN: TOLL-LIKE RECEPTOR 13-RELATED"/>
    <property type="match status" value="1"/>
</dbReference>
<keyword evidence="15" id="KW-1185">Reference proteome</keyword>
<dbReference type="InterPro" id="IPR017241">
    <property type="entry name" value="Toll-like_receptor"/>
</dbReference>
<evidence type="ECO:0000313" key="15">
    <source>
        <dbReference type="Proteomes" id="UP001217089"/>
    </source>
</evidence>
<dbReference type="SUPFAM" id="SSF52200">
    <property type="entry name" value="Toll/Interleukin receptor TIR domain"/>
    <property type="match status" value="1"/>
</dbReference>
<dbReference type="SUPFAM" id="SSF52058">
    <property type="entry name" value="L domain-like"/>
    <property type="match status" value="1"/>
</dbReference>
<keyword evidence="5 12" id="KW-0732">Signal</keyword>
<accession>A0ABQ9EEE9</accession>
<organism evidence="14 15">
    <name type="scientific">Tegillarca granosa</name>
    <name type="common">Malaysian cockle</name>
    <name type="synonym">Anadara granosa</name>
    <dbReference type="NCBI Taxonomy" id="220873"/>
    <lineage>
        <taxon>Eukaryota</taxon>
        <taxon>Metazoa</taxon>
        <taxon>Spiralia</taxon>
        <taxon>Lophotrochozoa</taxon>
        <taxon>Mollusca</taxon>
        <taxon>Bivalvia</taxon>
        <taxon>Autobranchia</taxon>
        <taxon>Pteriomorphia</taxon>
        <taxon>Arcoida</taxon>
        <taxon>Arcoidea</taxon>
        <taxon>Arcidae</taxon>
        <taxon>Tegillarca</taxon>
    </lineage>
</organism>
<feature type="signal peptide" evidence="12">
    <location>
        <begin position="1"/>
        <end position="23"/>
    </location>
</feature>
<proteinExistence type="inferred from homology"/>
<dbReference type="InterPro" id="IPR003591">
    <property type="entry name" value="Leu-rich_rpt_typical-subtyp"/>
</dbReference>
<keyword evidence="4 11" id="KW-0812">Transmembrane</keyword>
<evidence type="ECO:0000256" key="7">
    <source>
        <dbReference type="ARBA" id="ARBA00022989"/>
    </source>
</evidence>
<evidence type="ECO:0000256" key="11">
    <source>
        <dbReference type="SAM" id="Phobius"/>
    </source>
</evidence>
<gene>
    <name evidence="14" type="ORF">KUTeg_021203</name>
</gene>
<evidence type="ECO:0000256" key="2">
    <source>
        <dbReference type="ARBA" id="ARBA00009634"/>
    </source>
</evidence>
<dbReference type="Proteomes" id="UP001217089">
    <property type="component" value="Unassembled WGS sequence"/>
</dbReference>
<feature type="transmembrane region" description="Helical" evidence="11">
    <location>
        <begin position="584"/>
        <end position="607"/>
    </location>
</feature>
<evidence type="ECO:0000256" key="4">
    <source>
        <dbReference type="ARBA" id="ARBA00022692"/>
    </source>
</evidence>
<comment type="caution">
    <text evidence="14">The sequence shown here is derived from an EMBL/GenBank/DDBJ whole genome shotgun (WGS) entry which is preliminary data.</text>
</comment>
<comment type="similarity">
    <text evidence="2">Belongs to the Toll-like receptor family.</text>
</comment>
<evidence type="ECO:0000256" key="8">
    <source>
        <dbReference type="ARBA" id="ARBA00023136"/>
    </source>
</evidence>
<keyword evidence="10" id="KW-0325">Glycoprotein</keyword>
<evidence type="ECO:0000256" key="1">
    <source>
        <dbReference type="ARBA" id="ARBA00004479"/>
    </source>
</evidence>
<evidence type="ECO:0000313" key="14">
    <source>
        <dbReference type="EMBL" id="KAJ8302216.1"/>
    </source>
</evidence>
<evidence type="ECO:0000256" key="10">
    <source>
        <dbReference type="ARBA" id="ARBA00023180"/>
    </source>
</evidence>
<dbReference type="EMBL" id="JARBDR010000918">
    <property type="protein sequence ID" value="KAJ8302216.1"/>
    <property type="molecule type" value="Genomic_DNA"/>
</dbReference>
<protein>
    <recommendedName>
        <fullName evidence="13">TIR domain-containing protein</fullName>
    </recommendedName>
</protein>
<dbReference type="PANTHER" id="PTHR24365">
    <property type="entry name" value="TOLL-LIKE RECEPTOR"/>
    <property type="match status" value="1"/>
</dbReference>
<dbReference type="InterPro" id="IPR032675">
    <property type="entry name" value="LRR_dom_sf"/>
</dbReference>
<keyword evidence="3" id="KW-0433">Leucine-rich repeat</keyword>